<keyword evidence="2 7" id="KW-0808">Transferase</keyword>
<protein>
    <submittedName>
        <fullName evidence="7">Acetyltransferase</fullName>
    </submittedName>
</protein>
<dbReference type="PANTHER" id="PTHR43300">
    <property type="entry name" value="ACETYLTRANSFERASE"/>
    <property type="match status" value="1"/>
</dbReference>
<dbReference type="Pfam" id="PF17836">
    <property type="entry name" value="PglD_N"/>
    <property type="match status" value="1"/>
</dbReference>
<evidence type="ECO:0000313" key="7">
    <source>
        <dbReference type="EMBL" id="RVU24222.1"/>
    </source>
</evidence>
<dbReference type="Gene3D" id="3.40.50.20">
    <property type="match status" value="1"/>
</dbReference>
<keyword evidence="3" id="KW-0677">Repeat</keyword>
<gene>
    <name evidence="7" type="ORF">EOJ36_09895</name>
</gene>
<dbReference type="InterPro" id="IPR001451">
    <property type="entry name" value="Hexapep"/>
</dbReference>
<evidence type="ECO:0000256" key="2">
    <source>
        <dbReference type="ARBA" id="ARBA00022679"/>
    </source>
</evidence>
<dbReference type="Pfam" id="PF00132">
    <property type="entry name" value="Hexapep"/>
    <property type="match status" value="1"/>
</dbReference>
<dbReference type="OrthoDB" id="9794407at2"/>
<dbReference type="AlphaFoldDB" id="A0A437PPM3"/>
<proteinExistence type="inferred from homology"/>
<evidence type="ECO:0000256" key="5">
    <source>
        <dbReference type="PIRSR" id="PIRSR620019-2"/>
    </source>
</evidence>
<reference evidence="7 8" key="1">
    <citation type="submission" date="2019-01" db="EMBL/GenBank/DDBJ databases">
        <authorList>
            <person name="Chen W.-M."/>
        </authorList>
    </citation>
    <scope>NUCLEOTIDE SEQUENCE [LARGE SCALE GENOMIC DNA]</scope>
    <source>
        <strain evidence="7 8">FSY-15</strain>
    </source>
</reference>
<dbReference type="InterPro" id="IPR041561">
    <property type="entry name" value="PglD_N"/>
</dbReference>
<dbReference type="Proteomes" id="UP000282832">
    <property type="component" value="Unassembled WGS sequence"/>
</dbReference>
<comment type="caution">
    <text evidence="7">The sequence shown here is derived from an EMBL/GenBank/DDBJ whole genome shotgun (WGS) entry which is preliminary data.</text>
</comment>
<feature type="binding site" evidence="5">
    <location>
        <begin position="34"/>
        <end position="35"/>
    </location>
    <ligand>
        <name>substrate</name>
    </ligand>
</feature>
<dbReference type="InterPro" id="IPR011004">
    <property type="entry name" value="Trimer_LpxA-like_sf"/>
</dbReference>
<evidence type="ECO:0000259" key="6">
    <source>
        <dbReference type="Pfam" id="PF17836"/>
    </source>
</evidence>
<evidence type="ECO:0000256" key="3">
    <source>
        <dbReference type="ARBA" id="ARBA00022737"/>
    </source>
</evidence>
<dbReference type="CDD" id="cd03360">
    <property type="entry name" value="LbH_AT_putative"/>
    <property type="match status" value="1"/>
</dbReference>
<dbReference type="PANTHER" id="PTHR43300:SF7">
    <property type="entry name" value="UDP-N-ACETYLBACILLOSAMINE N-ACETYLTRANSFERASE"/>
    <property type="match status" value="1"/>
</dbReference>
<dbReference type="NCBIfam" id="TIGR03570">
    <property type="entry name" value="NeuD_NnaD"/>
    <property type="match status" value="1"/>
</dbReference>
<dbReference type="InterPro" id="IPR018357">
    <property type="entry name" value="Hexapep_transf_CS"/>
</dbReference>
<dbReference type="PROSITE" id="PS00101">
    <property type="entry name" value="HEXAPEP_TRANSFERASES"/>
    <property type="match status" value="1"/>
</dbReference>
<sequence length="211" mass="22450">MISLPVIIIGVNPFALEVADVFQKNKVVIYGFLDDDVKKKDTFIGEIPVLGTTEDEQFWNLIGKNCNVFVALENPVERKKMIENIIDDRKTKPTNAIHPNAQVADINSLSYGIFLGNSAIIQPATKIGDHCIIGAGAIIETGASIEDYAQIGSGTVIGKEAKVENNAFIGINSTVVGSIKIGKSASVGAGSVVIENIPNSKRAFGNPAKIV</sequence>
<accession>A0A437PPM3</accession>
<dbReference type="GO" id="GO:0016746">
    <property type="term" value="F:acyltransferase activity"/>
    <property type="evidence" value="ECO:0007669"/>
    <property type="project" value="UniProtKB-KW"/>
</dbReference>
<feature type="binding site" evidence="5">
    <location>
        <position position="171"/>
    </location>
    <ligand>
        <name>acetyl-CoA</name>
        <dbReference type="ChEBI" id="CHEBI:57288"/>
    </ligand>
</feature>
<evidence type="ECO:0000256" key="4">
    <source>
        <dbReference type="ARBA" id="ARBA00023315"/>
    </source>
</evidence>
<dbReference type="RefSeq" id="WP_127804883.1">
    <property type="nucleotide sequence ID" value="NZ_SACY01000004.1"/>
</dbReference>
<dbReference type="SUPFAM" id="SSF51161">
    <property type="entry name" value="Trimeric LpxA-like enzymes"/>
    <property type="match status" value="1"/>
</dbReference>
<dbReference type="Gene3D" id="2.160.10.10">
    <property type="entry name" value="Hexapeptide repeat proteins"/>
    <property type="match status" value="1"/>
</dbReference>
<evidence type="ECO:0000256" key="1">
    <source>
        <dbReference type="ARBA" id="ARBA00007274"/>
    </source>
</evidence>
<feature type="domain" description="PglD N-terminal" evidence="6">
    <location>
        <begin position="6"/>
        <end position="84"/>
    </location>
</feature>
<name>A0A437PPM3_9BACT</name>
<dbReference type="InterPro" id="IPR050179">
    <property type="entry name" value="Trans_hexapeptide_repeat"/>
</dbReference>
<keyword evidence="8" id="KW-1185">Reference proteome</keyword>
<dbReference type="EMBL" id="SACY01000004">
    <property type="protein sequence ID" value="RVU24222.1"/>
    <property type="molecule type" value="Genomic_DNA"/>
</dbReference>
<dbReference type="Pfam" id="PF14602">
    <property type="entry name" value="Hexapep_2"/>
    <property type="match status" value="1"/>
</dbReference>
<comment type="similarity">
    <text evidence="1">Belongs to the transferase hexapeptide repeat family.</text>
</comment>
<organism evidence="7 8">
    <name type="scientific">Sandaracinomonas limnophila</name>
    <dbReference type="NCBI Taxonomy" id="1862386"/>
    <lineage>
        <taxon>Bacteria</taxon>
        <taxon>Pseudomonadati</taxon>
        <taxon>Bacteroidota</taxon>
        <taxon>Cytophagia</taxon>
        <taxon>Cytophagales</taxon>
        <taxon>Flectobacillaceae</taxon>
        <taxon>Sandaracinomonas</taxon>
    </lineage>
</organism>
<keyword evidence="4" id="KW-0012">Acyltransferase</keyword>
<dbReference type="InterPro" id="IPR020019">
    <property type="entry name" value="AcTrfase_PglD-like"/>
</dbReference>
<evidence type="ECO:0000313" key="8">
    <source>
        <dbReference type="Proteomes" id="UP000282832"/>
    </source>
</evidence>